<proteinExistence type="predicted"/>
<keyword evidence="3" id="KW-0347">Helicase</keyword>
<evidence type="ECO:0000259" key="1">
    <source>
        <dbReference type="PROSITE" id="PS51192"/>
    </source>
</evidence>
<dbReference type="InterPro" id="IPR050742">
    <property type="entry name" value="Helicase_Restrict-Modif_Enz"/>
</dbReference>
<dbReference type="SUPFAM" id="SSF52540">
    <property type="entry name" value="P-loop containing nucleoside triphosphate hydrolases"/>
    <property type="match status" value="1"/>
</dbReference>
<evidence type="ECO:0000259" key="2">
    <source>
        <dbReference type="PROSITE" id="PS51194"/>
    </source>
</evidence>
<keyword evidence="4" id="KW-1185">Reference proteome</keyword>
<dbReference type="InterPro" id="IPR014001">
    <property type="entry name" value="Helicase_ATP-bd"/>
</dbReference>
<dbReference type="PROSITE" id="PS51194">
    <property type="entry name" value="HELICASE_CTER"/>
    <property type="match status" value="1"/>
</dbReference>
<feature type="domain" description="Helicase ATP-binding" evidence="1">
    <location>
        <begin position="17"/>
        <end position="173"/>
    </location>
</feature>
<dbReference type="InterPro" id="IPR027417">
    <property type="entry name" value="P-loop_NTPase"/>
</dbReference>
<dbReference type="Proteomes" id="UP001301216">
    <property type="component" value="Unassembled WGS sequence"/>
</dbReference>
<dbReference type="PROSITE" id="PS51192">
    <property type="entry name" value="HELICASE_ATP_BIND_1"/>
    <property type="match status" value="1"/>
</dbReference>
<dbReference type="Gene3D" id="3.40.50.300">
    <property type="entry name" value="P-loop containing nucleotide triphosphate hydrolases"/>
    <property type="match status" value="2"/>
</dbReference>
<evidence type="ECO:0000313" key="4">
    <source>
        <dbReference type="Proteomes" id="UP001301216"/>
    </source>
</evidence>
<name>A0ABT3QM72_9HYPH</name>
<keyword evidence="3" id="KW-0378">Hydrolase</keyword>
<keyword evidence="3" id="KW-0547">Nucleotide-binding</keyword>
<dbReference type="Pfam" id="PF00271">
    <property type="entry name" value="Helicase_C"/>
    <property type="match status" value="1"/>
</dbReference>
<comment type="caution">
    <text evidence="3">The sequence shown here is derived from an EMBL/GenBank/DDBJ whole genome shotgun (WGS) entry which is preliminary data.</text>
</comment>
<organism evidence="3 4">
    <name type="scientific">Ochrobactrum chromiisoli</name>
    <dbReference type="NCBI Taxonomy" id="2993941"/>
    <lineage>
        <taxon>Bacteria</taxon>
        <taxon>Pseudomonadati</taxon>
        <taxon>Pseudomonadota</taxon>
        <taxon>Alphaproteobacteria</taxon>
        <taxon>Hyphomicrobiales</taxon>
        <taxon>Brucellaceae</taxon>
        <taxon>Brucella/Ochrobactrum group</taxon>
        <taxon>Ochrobactrum</taxon>
    </lineage>
</organism>
<keyword evidence="3" id="KW-0067">ATP-binding</keyword>
<evidence type="ECO:0000313" key="3">
    <source>
        <dbReference type="EMBL" id="MCX2696692.1"/>
    </source>
</evidence>
<sequence length="598" mass="66167">MLTLRNYQSEAIDAVFDYWQEEAGNPLVDLATGCGKSLVMASLIQRLVEGWPAMRVMVVTHVAELIEQNYLELLGVWPFAPAGIYSAGLGRRDARSQIVFAGIQTVHNKADQLCGVERDEKGKITKVSTHVDVLMVDECHLIPINSNTMYRKFIDALLEINPDMKILGLTATPYRLDSGRLDEGADRLFDQIVYTYGVADGIRDGFLAPLTSKPTATEYDVKGVGRLGGDYKQRALEEAINRTDLNDAVVSEIIAKGADRRSWLCFCAGVKAALDVRDVFRSRGITCEAVTGDTPKEERRRILEDFKAYRIQCVTNNSVLTTGFNHKGVDLIAFMRPTLSLSLYVQMAGRGTRPLYKAGAPLDTVEERLAAISAGPKKNCLVLDFAKLVDRHGPVDMVEPKAPSAGNGEPPIKICPTVPDDNGAVGCGEKVHISLMKCPCCGYDFPPNEDEKLTRQAADVPIVSTAEAEWRKVTGRTFHFHEGKGDKPPSVKCSYIAGYTQINEWLCPQHTGFAQTKAHRWWTQHGGQRPFPKTVMEWLERQRELLPTDEISVVPNGKYWNVKDVRAGVAADNDNLPEPANDNVSVGLSEMLDDEIPF</sequence>
<reference evidence="3 4" key="1">
    <citation type="submission" date="2022-11" db="EMBL/GenBank/DDBJ databases">
        <title>Brucella sp. YY2X, whole genome shotgun sequencing project.</title>
        <authorList>
            <person name="Yang Y."/>
        </authorList>
    </citation>
    <scope>NUCLEOTIDE SEQUENCE [LARGE SCALE GENOMIC DNA]</scope>
    <source>
        <strain evidence="3 4">YY2X</strain>
    </source>
</reference>
<gene>
    <name evidence="3" type="ORF">OPR82_07875</name>
</gene>
<dbReference type="InterPro" id="IPR001650">
    <property type="entry name" value="Helicase_C-like"/>
</dbReference>
<dbReference type="PANTHER" id="PTHR47396">
    <property type="entry name" value="TYPE I RESTRICTION ENZYME ECOKI R PROTEIN"/>
    <property type="match status" value="1"/>
</dbReference>
<dbReference type="EMBL" id="JAPHAV010000002">
    <property type="protein sequence ID" value="MCX2696692.1"/>
    <property type="molecule type" value="Genomic_DNA"/>
</dbReference>
<feature type="domain" description="Helicase C-terminal" evidence="2">
    <location>
        <begin position="244"/>
        <end position="389"/>
    </location>
</feature>
<accession>A0ABT3QM72</accession>
<dbReference type="SMART" id="SM00490">
    <property type="entry name" value="HELICc"/>
    <property type="match status" value="1"/>
</dbReference>
<dbReference type="PANTHER" id="PTHR47396:SF1">
    <property type="entry name" value="ATP-DEPENDENT HELICASE IRC3-RELATED"/>
    <property type="match status" value="1"/>
</dbReference>
<dbReference type="InterPro" id="IPR006935">
    <property type="entry name" value="Helicase/UvrB_N"/>
</dbReference>
<protein>
    <submittedName>
        <fullName evidence="3">DEAD/DEAH box helicase</fullName>
    </submittedName>
</protein>
<dbReference type="Pfam" id="PF04851">
    <property type="entry name" value="ResIII"/>
    <property type="match status" value="1"/>
</dbReference>
<dbReference type="SMART" id="SM00487">
    <property type="entry name" value="DEXDc"/>
    <property type="match status" value="1"/>
</dbReference>
<dbReference type="RefSeq" id="WP_265984150.1">
    <property type="nucleotide sequence ID" value="NZ_JAPHAV010000002.1"/>
</dbReference>
<dbReference type="GO" id="GO:0004386">
    <property type="term" value="F:helicase activity"/>
    <property type="evidence" value="ECO:0007669"/>
    <property type="project" value="UniProtKB-KW"/>
</dbReference>